<accession>A0ABN3AB48</accession>
<dbReference type="Pfam" id="PF19953">
    <property type="entry name" value="EACC1"/>
    <property type="match status" value="1"/>
</dbReference>
<gene>
    <name evidence="1" type="ORF">GCM10009760_61370</name>
</gene>
<comment type="caution">
    <text evidence="1">The sequence shown here is derived from an EMBL/GenBank/DDBJ whole genome shotgun (WGS) entry which is preliminary data.</text>
</comment>
<sequence length="117" mass="12189">MDAQIRLSGGDEIAETAALWQWLRGERQLAGRIRAVTPPPGEGELGGAVELLSVALGSGGTAAVLAGSLSTWLQSRRSGVKITVTGPDGTTTTVEADNLRPDEVLPLITRVLSRENG</sequence>
<name>A0ABN3AB48_9ACTN</name>
<dbReference type="InterPro" id="IPR045428">
    <property type="entry name" value="EACC1"/>
</dbReference>
<evidence type="ECO:0000313" key="1">
    <source>
        <dbReference type="EMBL" id="GAA2158412.1"/>
    </source>
</evidence>
<keyword evidence="2" id="KW-1185">Reference proteome</keyword>
<evidence type="ECO:0000313" key="2">
    <source>
        <dbReference type="Proteomes" id="UP001422759"/>
    </source>
</evidence>
<organism evidence="1 2">
    <name type="scientific">Kitasatospora kazusensis</name>
    <dbReference type="NCBI Taxonomy" id="407974"/>
    <lineage>
        <taxon>Bacteria</taxon>
        <taxon>Bacillati</taxon>
        <taxon>Actinomycetota</taxon>
        <taxon>Actinomycetes</taxon>
        <taxon>Kitasatosporales</taxon>
        <taxon>Streptomycetaceae</taxon>
        <taxon>Kitasatospora</taxon>
    </lineage>
</organism>
<reference evidence="1 2" key="1">
    <citation type="journal article" date="2019" name="Int. J. Syst. Evol. Microbiol.">
        <title>The Global Catalogue of Microorganisms (GCM) 10K type strain sequencing project: providing services to taxonomists for standard genome sequencing and annotation.</title>
        <authorList>
            <consortium name="The Broad Institute Genomics Platform"/>
            <consortium name="The Broad Institute Genome Sequencing Center for Infectious Disease"/>
            <person name="Wu L."/>
            <person name="Ma J."/>
        </authorList>
    </citation>
    <scope>NUCLEOTIDE SEQUENCE [LARGE SCALE GENOMIC DNA]</scope>
    <source>
        <strain evidence="1 2">JCM 14560</strain>
    </source>
</reference>
<dbReference type="RefSeq" id="WP_344469526.1">
    <property type="nucleotide sequence ID" value="NZ_BAAANT010000068.1"/>
</dbReference>
<proteinExistence type="predicted"/>
<dbReference type="Proteomes" id="UP001422759">
    <property type="component" value="Unassembled WGS sequence"/>
</dbReference>
<dbReference type="EMBL" id="BAAANT010000068">
    <property type="protein sequence ID" value="GAA2158412.1"/>
    <property type="molecule type" value="Genomic_DNA"/>
</dbReference>
<protein>
    <submittedName>
        <fullName evidence="1">Uncharacterized protein</fullName>
    </submittedName>
</protein>